<accession>Q0W8Q2</accession>
<name>Q0W8Q2_METAR</name>
<feature type="transmembrane region" description="Helical" evidence="1">
    <location>
        <begin position="90"/>
        <end position="120"/>
    </location>
</feature>
<evidence type="ECO:0008006" key="4">
    <source>
        <dbReference type="Google" id="ProtNLM"/>
    </source>
</evidence>
<reference evidence="2 3" key="1">
    <citation type="journal article" date="2006" name="Science">
        <title>Genome of rice cluster I archaea -- the key methane producers in the rice rhizosphere.</title>
        <authorList>
            <person name="Erkel C."/>
            <person name="Kube M."/>
            <person name="Reinhardt R."/>
            <person name="Liesack W."/>
        </authorList>
    </citation>
    <scope>NUCLEOTIDE SEQUENCE [LARGE SCALE GENOMIC DNA]</scope>
    <source>
        <strain evidence="3">DSM 22066 / NBRC 105507 / MRE50</strain>
    </source>
</reference>
<proteinExistence type="predicted"/>
<feature type="transmembrane region" description="Helical" evidence="1">
    <location>
        <begin position="45"/>
        <end position="69"/>
    </location>
</feature>
<evidence type="ECO:0000256" key="1">
    <source>
        <dbReference type="SAM" id="Phobius"/>
    </source>
</evidence>
<organism evidence="2 3">
    <name type="scientific">Methanocella arvoryzae (strain DSM 22066 / NBRC 105507 / MRE50)</name>
    <dbReference type="NCBI Taxonomy" id="351160"/>
    <lineage>
        <taxon>Archaea</taxon>
        <taxon>Methanobacteriati</taxon>
        <taxon>Methanobacteriota</taxon>
        <taxon>Stenosarchaea group</taxon>
        <taxon>Methanomicrobia</taxon>
        <taxon>Methanocellales</taxon>
        <taxon>Methanocellaceae</taxon>
        <taxon>Methanocella</taxon>
    </lineage>
</organism>
<evidence type="ECO:0000313" key="2">
    <source>
        <dbReference type="EMBL" id="CAJ35241.1"/>
    </source>
</evidence>
<dbReference type="KEGG" id="rci:LRC257"/>
<keyword evidence="1" id="KW-0812">Transmembrane</keyword>
<sequence length="138" mass="15092">MRRYLMAEIKNPLIAAVLSFIVPGWGQVYNGQGYLKGLMFMIGELIGLLFFIVPGLIVWVYGIYSAYKVADNINKGLMPAGKEVTIVNHVIYLAIFLVVLFAFAMVLAIIASIVVAFFTIGSTTVTTGPEIVPSEIFP</sequence>
<dbReference type="STRING" id="351160.LRC257"/>
<dbReference type="Proteomes" id="UP000000663">
    <property type="component" value="Chromosome"/>
</dbReference>
<dbReference type="eggNOG" id="arCOG03293">
    <property type="taxonomic scope" value="Archaea"/>
</dbReference>
<protein>
    <recommendedName>
        <fullName evidence="4">DUF5683 domain-containing protein</fullName>
    </recommendedName>
</protein>
<dbReference type="AlphaFoldDB" id="Q0W8Q2"/>
<gene>
    <name evidence="2" type="ORF">LRC257</name>
</gene>
<keyword evidence="1" id="KW-1133">Transmembrane helix</keyword>
<keyword evidence="3" id="KW-1185">Reference proteome</keyword>
<evidence type="ECO:0000313" key="3">
    <source>
        <dbReference type="Proteomes" id="UP000000663"/>
    </source>
</evidence>
<keyword evidence="1" id="KW-0472">Membrane</keyword>
<dbReference type="EMBL" id="AM114193">
    <property type="protein sequence ID" value="CAJ35241.1"/>
    <property type="molecule type" value="Genomic_DNA"/>
</dbReference>